<evidence type="ECO:0000313" key="4">
    <source>
        <dbReference type="EMBL" id="ARU56230.1"/>
    </source>
</evidence>
<reference evidence="4 5" key="1">
    <citation type="submission" date="2017-05" db="EMBL/GenBank/DDBJ databases">
        <title>Genomic insights into alkan degradation activity of Oleiphilus messinensis.</title>
        <authorList>
            <person name="Kozyavkin S.A."/>
            <person name="Slesarev A.I."/>
            <person name="Golyshin P.N."/>
            <person name="Korzhenkov A."/>
            <person name="Golyshina O.N."/>
            <person name="Toshchakov S.V."/>
        </authorList>
    </citation>
    <scope>NUCLEOTIDE SEQUENCE [LARGE SCALE GENOMIC DNA]</scope>
    <source>
        <strain evidence="4 5">ME102</strain>
    </source>
</reference>
<feature type="domain" description="Transposase IS116/IS110/IS902 C-terminal" evidence="2">
    <location>
        <begin position="212"/>
        <end position="290"/>
    </location>
</feature>
<sequence>MKKLNVIAIDLAKNVFQVCKTDYLGTVFFNKTMSRNALKELLVKEKVSVVAMESCSGAHYFARHAKENGHTVKSISARSVKAFRQGQKTDANDALAIAVAARQPHIKLSRVVTLEEQCLQSMECMRDLLVKQKVSLSNQLRSILLDLGYAIPQGDSQLKQSIPGILEDAENDLSIPFRSVLSCLWQRFLKTIEEIADVEKTLFREVRQDETCQRLQALEGVGPVGAIALRIVLSNPEHFKNGREASACVGVTPVQHSSGGKEKIGSISRLSGHNKLRSHLFKGALAVIRSLEKRPCRTPKEVWLKDLVARRGKKVAAIALANKNVRTAYALIKQNKEYKPQLLIAA</sequence>
<dbReference type="EMBL" id="CP021425">
    <property type="protein sequence ID" value="ARU56230.1"/>
    <property type="molecule type" value="Genomic_DNA"/>
</dbReference>
<dbReference type="Proteomes" id="UP000196027">
    <property type="component" value="Chromosome"/>
</dbReference>
<dbReference type="OrthoDB" id="5289737at2"/>
<dbReference type="RefSeq" id="WP_087459475.1">
    <property type="nucleotide sequence ID" value="NZ_CP021425.1"/>
</dbReference>
<dbReference type="NCBIfam" id="NF033542">
    <property type="entry name" value="transpos_IS110"/>
    <property type="match status" value="1"/>
</dbReference>
<feature type="domain" description="Transposase IS110-like N-terminal" evidence="1">
    <location>
        <begin position="8"/>
        <end position="145"/>
    </location>
</feature>
<proteinExistence type="predicted"/>
<gene>
    <name evidence="3" type="ORF">OLMES_0143</name>
    <name evidence="4" type="ORF">OLMES_2160</name>
</gene>
<dbReference type="GO" id="GO:0006313">
    <property type="term" value="P:DNA transposition"/>
    <property type="evidence" value="ECO:0007669"/>
    <property type="project" value="InterPro"/>
</dbReference>
<dbReference type="AlphaFoldDB" id="A0A1Y0I7M1"/>
<evidence type="ECO:0000259" key="1">
    <source>
        <dbReference type="Pfam" id="PF01548"/>
    </source>
</evidence>
<dbReference type="KEGG" id="ome:OLMES_2160"/>
<dbReference type="PANTHER" id="PTHR33055">
    <property type="entry name" value="TRANSPOSASE FOR INSERTION SEQUENCE ELEMENT IS1111A"/>
    <property type="match status" value="1"/>
</dbReference>
<dbReference type="GO" id="GO:0004803">
    <property type="term" value="F:transposase activity"/>
    <property type="evidence" value="ECO:0007669"/>
    <property type="project" value="InterPro"/>
</dbReference>
<evidence type="ECO:0000313" key="5">
    <source>
        <dbReference type="Proteomes" id="UP000196027"/>
    </source>
</evidence>
<dbReference type="InterPro" id="IPR047650">
    <property type="entry name" value="Transpos_IS110"/>
</dbReference>
<protein>
    <submittedName>
        <fullName evidence="4">ISCps1, transposase</fullName>
    </submittedName>
</protein>
<dbReference type="Pfam" id="PF01548">
    <property type="entry name" value="DEDD_Tnp_IS110"/>
    <property type="match status" value="1"/>
</dbReference>
<accession>A0A1Y0I7M1</accession>
<dbReference type="Pfam" id="PF02371">
    <property type="entry name" value="Transposase_20"/>
    <property type="match status" value="1"/>
</dbReference>
<dbReference type="EMBL" id="CP021425">
    <property type="protein sequence ID" value="ARU54251.1"/>
    <property type="molecule type" value="Genomic_DNA"/>
</dbReference>
<keyword evidence="5" id="KW-1185">Reference proteome</keyword>
<dbReference type="GO" id="GO:0003677">
    <property type="term" value="F:DNA binding"/>
    <property type="evidence" value="ECO:0007669"/>
    <property type="project" value="InterPro"/>
</dbReference>
<dbReference type="KEGG" id="ome:OLMES_0143"/>
<evidence type="ECO:0000259" key="2">
    <source>
        <dbReference type="Pfam" id="PF02371"/>
    </source>
</evidence>
<organism evidence="4 5">
    <name type="scientific">Oleiphilus messinensis</name>
    <dbReference type="NCBI Taxonomy" id="141451"/>
    <lineage>
        <taxon>Bacteria</taxon>
        <taxon>Pseudomonadati</taxon>
        <taxon>Pseudomonadota</taxon>
        <taxon>Gammaproteobacteria</taxon>
        <taxon>Oceanospirillales</taxon>
        <taxon>Oleiphilaceae</taxon>
        <taxon>Oleiphilus</taxon>
    </lineage>
</organism>
<dbReference type="PANTHER" id="PTHR33055:SF3">
    <property type="entry name" value="PUTATIVE TRANSPOSASE FOR IS117-RELATED"/>
    <property type="match status" value="1"/>
</dbReference>
<evidence type="ECO:0000313" key="3">
    <source>
        <dbReference type="EMBL" id="ARU54251.1"/>
    </source>
</evidence>
<name>A0A1Y0I7M1_9GAMM</name>
<dbReference type="InterPro" id="IPR002525">
    <property type="entry name" value="Transp_IS110-like_N"/>
</dbReference>
<dbReference type="InterPro" id="IPR003346">
    <property type="entry name" value="Transposase_20"/>
</dbReference>